<reference evidence="1" key="1">
    <citation type="submission" date="2020-06" db="EMBL/GenBank/DDBJ databases">
        <authorList>
            <consortium name="Plant Systems Biology data submission"/>
        </authorList>
    </citation>
    <scope>NUCLEOTIDE SEQUENCE</scope>
    <source>
        <strain evidence="1">D6</strain>
    </source>
</reference>
<accession>A0A9N8F357</accession>
<dbReference type="EMBL" id="CAICTM010004097">
    <property type="protein sequence ID" value="CAB9531842.1"/>
    <property type="molecule type" value="Genomic_DNA"/>
</dbReference>
<protein>
    <submittedName>
        <fullName evidence="1">Uncharacterized protein</fullName>
    </submittedName>
</protein>
<keyword evidence="2" id="KW-1185">Reference proteome</keyword>
<proteinExistence type="predicted"/>
<comment type="caution">
    <text evidence="1">The sequence shown here is derived from an EMBL/GenBank/DDBJ whole genome shotgun (WGS) entry which is preliminary data.</text>
</comment>
<dbReference type="Proteomes" id="UP001153069">
    <property type="component" value="Unassembled WGS sequence"/>
</dbReference>
<evidence type="ECO:0000313" key="1">
    <source>
        <dbReference type="EMBL" id="CAB9531842.1"/>
    </source>
</evidence>
<dbReference type="AlphaFoldDB" id="A0A9N8F357"/>
<sequence>MLKPVMAASATSSTVDTPALFVHTELLIWPLQSTRKNQHIVAITWSRLASVDNFPTLNPPYFVPSTVPGGCLKSTYYFRQHLGQSGKMFYHFLLSSTDFHRLQPLELPPVLPPFTTFDHALPVRPPLTALHRLLPPSTTVFFGDNAGKREIGHSEMI</sequence>
<gene>
    <name evidence="1" type="ORF">SEMRO_4099_G352881.1</name>
</gene>
<evidence type="ECO:0000313" key="2">
    <source>
        <dbReference type="Proteomes" id="UP001153069"/>
    </source>
</evidence>
<name>A0A9N8F357_9STRA</name>
<organism evidence="1 2">
    <name type="scientific">Seminavis robusta</name>
    <dbReference type="NCBI Taxonomy" id="568900"/>
    <lineage>
        <taxon>Eukaryota</taxon>
        <taxon>Sar</taxon>
        <taxon>Stramenopiles</taxon>
        <taxon>Ochrophyta</taxon>
        <taxon>Bacillariophyta</taxon>
        <taxon>Bacillariophyceae</taxon>
        <taxon>Bacillariophycidae</taxon>
        <taxon>Naviculales</taxon>
        <taxon>Naviculaceae</taxon>
        <taxon>Seminavis</taxon>
    </lineage>
</organism>